<keyword evidence="2" id="KW-0808">Transferase</keyword>
<evidence type="ECO:0000259" key="3">
    <source>
        <dbReference type="Pfam" id="PF00535"/>
    </source>
</evidence>
<dbReference type="AlphaFoldDB" id="A0AB36JZZ3"/>
<feature type="domain" description="Glycosyltransferase 2-like" evidence="3">
    <location>
        <begin position="7"/>
        <end position="162"/>
    </location>
</feature>
<evidence type="ECO:0000313" key="4">
    <source>
        <dbReference type="EMBL" id="OOE40074.1"/>
    </source>
</evidence>
<dbReference type="GO" id="GO:0016758">
    <property type="term" value="F:hexosyltransferase activity"/>
    <property type="evidence" value="ECO:0007669"/>
    <property type="project" value="UniProtKB-ARBA"/>
</dbReference>
<protein>
    <recommendedName>
        <fullName evidence="3">Glycosyltransferase 2-like domain-containing protein</fullName>
    </recommendedName>
</protein>
<gene>
    <name evidence="4" type="ORF">BZG00_07095</name>
</gene>
<reference evidence="4 5" key="1">
    <citation type="journal article" date="2017" name="Genome Announc.">
        <title>Draft Genome Sequences of Salinivibrio proteolyticus, Salinivibrio sharmensis, Salinivibrio siamensis, Salinivibrio costicola subsp. alcaliphilus, Salinivibrio costicola subsp. vallismortis, and 29 New Isolates Belonging to the Genus Salinivibrio.</title>
        <authorList>
            <person name="Lopez-Hermoso C."/>
            <person name="de la Haba R.R."/>
            <person name="Sanchez-Porro C."/>
            <person name="Bayliss S.C."/>
            <person name="Feil E.J."/>
            <person name="Ventosa A."/>
        </authorList>
    </citation>
    <scope>NUCLEOTIDE SEQUENCE [LARGE SCALE GENOMIC DNA]</scope>
    <source>
        <strain evidence="4 5">AL184</strain>
    </source>
</reference>
<dbReference type="InterPro" id="IPR001173">
    <property type="entry name" value="Glyco_trans_2-like"/>
</dbReference>
<organism evidence="4 5">
    <name type="scientific">Salinivibrio kushneri</name>
    <dbReference type="NCBI Taxonomy" id="1908198"/>
    <lineage>
        <taxon>Bacteria</taxon>
        <taxon>Pseudomonadati</taxon>
        <taxon>Pseudomonadota</taxon>
        <taxon>Gammaproteobacteria</taxon>
        <taxon>Vibrionales</taxon>
        <taxon>Vibrionaceae</taxon>
        <taxon>Salinivibrio</taxon>
    </lineage>
</organism>
<dbReference type="RefSeq" id="WP_069361914.1">
    <property type="nucleotide sequence ID" value="NZ_CP040021.1"/>
</dbReference>
<dbReference type="GeneID" id="89608146"/>
<comment type="caution">
    <text evidence="4">The sequence shown here is derived from an EMBL/GenBank/DDBJ whole genome shotgun (WGS) entry which is preliminary data.</text>
</comment>
<keyword evidence="5" id="KW-1185">Reference proteome</keyword>
<dbReference type="CDD" id="cd00761">
    <property type="entry name" value="Glyco_tranf_GTA_type"/>
    <property type="match status" value="1"/>
</dbReference>
<dbReference type="Pfam" id="PF00535">
    <property type="entry name" value="Glycos_transf_2"/>
    <property type="match status" value="1"/>
</dbReference>
<dbReference type="PANTHER" id="PTHR22916:SF51">
    <property type="entry name" value="GLYCOSYLTRANSFERASE EPSH-RELATED"/>
    <property type="match status" value="1"/>
</dbReference>
<dbReference type="Proteomes" id="UP000189021">
    <property type="component" value="Unassembled WGS sequence"/>
</dbReference>
<dbReference type="PANTHER" id="PTHR22916">
    <property type="entry name" value="GLYCOSYLTRANSFERASE"/>
    <property type="match status" value="1"/>
</dbReference>
<evidence type="ECO:0000313" key="5">
    <source>
        <dbReference type="Proteomes" id="UP000189021"/>
    </source>
</evidence>
<name>A0AB36JZZ3_9GAMM</name>
<dbReference type="Gene3D" id="3.90.550.10">
    <property type="entry name" value="Spore Coat Polysaccharide Biosynthesis Protein SpsA, Chain A"/>
    <property type="match status" value="1"/>
</dbReference>
<keyword evidence="1" id="KW-0328">Glycosyltransferase</keyword>
<evidence type="ECO:0000256" key="1">
    <source>
        <dbReference type="ARBA" id="ARBA00022676"/>
    </source>
</evidence>
<evidence type="ECO:0000256" key="2">
    <source>
        <dbReference type="ARBA" id="ARBA00022679"/>
    </source>
</evidence>
<proteinExistence type="predicted"/>
<dbReference type="InterPro" id="IPR029044">
    <property type="entry name" value="Nucleotide-diphossugar_trans"/>
</dbReference>
<sequence length="300" mass="35153">MYNPKVSVVIPVYNVEDFIAQCLESVINQTYENLEIICINDGSTDSSKGICDSFAQRDNRVRVIDQKNKGLSGARNSGIKDAKGEFLFFLDSDDWLSLSAISSLVNASKGYDVISGGVLAYNESNGDFRRYKKRRSSKINFNKDFFQLEIVVWNKLYRKEIFNGIRFKEGLIHEDEEFYWQVFSRSPKVKTIDEDVIFYRERVGSITKKSSYSDRYQYNYISIIDYIYPLSQKKPDLAYPFYKTCLKFLKQLKRKNAPFEAYEQYIKRKYGVEDSHTFKLKLKALKLSHWCASRVARSRY</sequence>
<accession>A0AB36JZZ3</accession>
<dbReference type="SUPFAM" id="SSF53448">
    <property type="entry name" value="Nucleotide-diphospho-sugar transferases"/>
    <property type="match status" value="1"/>
</dbReference>
<dbReference type="EMBL" id="MUEK01000005">
    <property type="protein sequence ID" value="OOE40074.1"/>
    <property type="molecule type" value="Genomic_DNA"/>
</dbReference>